<dbReference type="EMBL" id="SIXI01000008">
    <property type="protein sequence ID" value="TBO27933.1"/>
    <property type="molecule type" value="Genomic_DNA"/>
</dbReference>
<dbReference type="InterPro" id="IPR057165">
    <property type="entry name" value="DUF7843"/>
</dbReference>
<organism evidence="5 6">
    <name type="scientific">Aquabacterium lacunae</name>
    <dbReference type="NCBI Taxonomy" id="2528630"/>
    <lineage>
        <taxon>Bacteria</taxon>
        <taxon>Pseudomonadati</taxon>
        <taxon>Pseudomonadota</taxon>
        <taxon>Betaproteobacteria</taxon>
        <taxon>Burkholderiales</taxon>
        <taxon>Aquabacterium</taxon>
    </lineage>
</organism>
<name>A0A4Q9GUY5_9BURK</name>
<dbReference type="RefSeq" id="WP_130969202.1">
    <property type="nucleotide sequence ID" value="NZ_SIXI01000008.1"/>
</dbReference>
<feature type="compositionally biased region" description="Basic and acidic residues" evidence="1">
    <location>
        <begin position="404"/>
        <end position="422"/>
    </location>
</feature>
<dbReference type="InterPro" id="IPR025178">
    <property type="entry name" value="Lnb_N"/>
</dbReference>
<feature type="domain" description="DUF7843" evidence="4">
    <location>
        <begin position="43"/>
        <end position="120"/>
    </location>
</feature>
<sequence>MLFRPLKALESKGRFQALLQVGVWVLCAGFSTGAHAAESSGSDAAWRRLLHHEPDASSATGWRSAIHSDRFFLAGEVGRTDALAERDATWRAMHEPSDPEDPDAHAQCRFPARKLWLEQHMGLQTPKVNCPQWSKWTRGHGIRSVSVVLATGYLGNPASYYGHTLLKLNPESSAPLTELQDLTINFGAIDTQRDDPLSYIVKGVSGGYDGGFSSIEYYVHRSQYGEVELRDLWDYELNLQPHEVDLVTAHAWEVLGQRYTYFFFRRNCAYRMAELLEILDGIELIPRNRPWTVPQALLQHAMQGRRADGQPLVRNVRYLPSRQSRFHDGFRALSGNEQQLVRELVNRQLTLHDTPWIQQPLDTKRAVLDTVMDRELFMQERTDRKQQPSSALYAAALAERYRLPPGKRDTVDQPRTAPHEGRSPGLLEAGLLQDGRGQTGAMLRWRAAYYDPLDFDAGHVAQGGLTMMDVRTRLIRGKLSLDRAQLLAVESVNPDVSGLKGDRGESWRIRFGLEPVLPGSEALVARMEGDWGVGRQLSPSVFVSGLVGGAAQSAREGSGLGFTRLTLSAAWQITPSWRTRWALETRHPVDARTSQVQIASTQWRWRIHRQADMRIETDHILKHPDRAVVRLGLGWYH</sequence>
<dbReference type="AlphaFoldDB" id="A0A4Q9GUY5"/>
<dbReference type="Pfam" id="PF25225">
    <property type="entry name" value="DUF7843"/>
    <property type="match status" value="1"/>
</dbReference>
<feature type="region of interest" description="Disordered" evidence="1">
    <location>
        <begin position="404"/>
        <end position="427"/>
    </location>
</feature>
<gene>
    <name evidence="5" type="ORF">EYS42_16000</name>
</gene>
<dbReference type="Pfam" id="PF25222">
    <property type="entry name" value="DUF7840"/>
    <property type="match status" value="1"/>
</dbReference>
<dbReference type="Pfam" id="PF13387">
    <property type="entry name" value="Lnb_N"/>
    <property type="match status" value="1"/>
</dbReference>
<keyword evidence="6" id="KW-1185">Reference proteome</keyword>
<evidence type="ECO:0000259" key="2">
    <source>
        <dbReference type="Pfam" id="PF13387"/>
    </source>
</evidence>
<comment type="caution">
    <text evidence="5">The sequence shown here is derived from an EMBL/GenBank/DDBJ whole genome shotgun (WGS) entry which is preliminary data.</text>
</comment>
<dbReference type="InterPro" id="IPR057162">
    <property type="entry name" value="DUF7840"/>
</dbReference>
<dbReference type="Proteomes" id="UP000292120">
    <property type="component" value="Unassembled WGS sequence"/>
</dbReference>
<evidence type="ECO:0000259" key="4">
    <source>
        <dbReference type="Pfam" id="PF25225"/>
    </source>
</evidence>
<dbReference type="OrthoDB" id="9759948at2"/>
<proteinExistence type="predicted"/>
<feature type="domain" description="Lnb N-terminal periplasmic" evidence="2">
    <location>
        <begin position="135"/>
        <end position="291"/>
    </location>
</feature>
<evidence type="ECO:0000256" key="1">
    <source>
        <dbReference type="SAM" id="MobiDB-lite"/>
    </source>
</evidence>
<accession>A0A4Q9GUY5</accession>
<evidence type="ECO:0000313" key="5">
    <source>
        <dbReference type="EMBL" id="TBO27933.1"/>
    </source>
</evidence>
<evidence type="ECO:0000259" key="3">
    <source>
        <dbReference type="Pfam" id="PF25222"/>
    </source>
</evidence>
<reference evidence="5 6" key="1">
    <citation type="submission" date="2019-02" db="EMBL/GenBank/DDBJ databases">
        <title>Aquabacterium sp. strain KMB7.</title>
        <authorList>
            <person name="Chen W.-M."/>
        </authorList>
    </citation>
    <scope>NUCLEOTIDE SEQUENCE [LARGE SCALE GENOMIC DNA]</scope>
    <source>
        <strain evidence="5 6">KMB7</strain>
    </source>
</reference>
<evidence type="ECO:0000313" key="6">
    <source>
        <dbReference type="Proteomes" id="UP000292120"/>
    </source>
</evidence>
<feature type="domain" description="DUF7840" evidence="3">
    <location>
        <begin position="417"/>
        <end position="636"/>
    </location>
</feature>
<protein>
    <submittedName>
        <fullName evidence="5">DUF4105 domain-containing protein</fullName>
    </submittedName>
</protein>